<keyword evidence="1" id="KW-0472">Membrane</keyword>
<sequence length="232" mass="25454">MSMQGRKGMSSRRRQAGFSLMEGVVSMSISLIVTSAMVALMANSLGSTTRIVNMTKLSDDLRNTMQLMTRDVRRTSYNANAMLCYGNDDCYSDGSVTLPGDITVSNNNDCFTFLTDRDHDGDSTENDAGGFRRRVVGGVGVVEMWTGDNSPNCAANDANWTAVTNIDSMDITTFNVDDALSYTEVIYDDGAGNTISQRVRKLRFNIQAALLHADNITREIEDVISVRNDLLL</sequence>
<evidence type="ECO:0000313" key="3">
    <source>
        <dbReference type="Proteomes" id="UP001359886"/>
    </source>
</evidence>
<dbReference type="Pfam" id="PF07963">
    <property type="entry name" value="N_methyl"/>
    <property type="match status" value="1"/>
</dbReference>
<protein>
    <submittedName>
        <fullName evidence="2">Prepilin-type N-terminal cleavage/methylation domain-containing protein</fullName>
    </submittedName>
</protein>
<dbReference type="AlphaFoldDB" id="A0AAW9R873"/>
<dbReference type="Proteomes" id="UP001359886">
    <property type="component" value="Unassembled WGS sequence"/>
</dbReference>
<accession>A0AAW9R873</accession>
<keyword evidence="1" id="KW-1133">Transmembrane helix</keyword>
<gene>
    <name evidence="2" type="ORF">V3330_08275</name>
</gene>
<dbReference type="EMBL" id="JAZHOG010000004">
    <property type="protein sequence ID" value="MEJ8567617.1"/>
    <property type="molecule type" value="Genomic_DNA"/>
</dbReference>
<evidence type="ECO:0000313" key="2">
    <source>
        <dbReference type="EMBL" id="MEJ8567617.1"/>
    </source>
</evidence>
<name>A0AAW9R873_9GAMM</name>
<dbReference type="RefSeq" id="WP_354694931.1">
    <property type="nucleotide sequence ID" value="NZ_JAZHOG010000004.1"/>
</dbReference>
<reference evidence="2 3" key="1">
    <citation type="submission" date="2024-02" db="EMBL/GenBank/DDBJ databases">
        <title>A novel Wenzhouxiangellaceae bacterium, isolated from coastal sediments.</title>
        <authorList>
            <person name="Du Z.-J."/>
            <person name="Ye Y.-Q."/>
            <person name="Zhang X.-Y."/>
        </authorList>
    </citation>
    <scope>NUCLEOTIDE SEQUENCE [LARGE SCALE GENOMIC DNA]</scope>
    <source>
        <strain evidence="2 3">CH-27</strain>
    </source>
</reference>
<organism evidence="2 3">
    <name type="scientific">Elongatibacter sediminis</name>
    <dbReference type="NCBI Taxonomy" id="3119006"/>
    <lineage>
        <taxon>Bacteria</taxon>
        <taxon>Pseudomonadati</taxon>
        <taxon>Pseudomonadota</taxon>
        <taxon>Gammaproteobacteria</taxon>
        <taxon>Chromatiales</taxon>
        <taxon>Wenzhouxiangellaceae</taxon>
        <taxon>Elongatibacter</taxon>
    </lineage>
</organism>
<dbReference type="InterPro" id="IPR012902">
    <property type="entry name" value="N_methyl_site"/>
</dbReference>
<keyword evidence="1" id="KW-0812">Transmembrane</keyword>
<feature type="transmembrane region" description="Helical" evidence="1">
    <location>
        <begin position="20"/>
        <end position="42"/>
    </location>
</feature>
<evidence type="ECO:0000256" key="1">
    <source>
        <dbReference type="SAM" id="Phobius"/>
    </source>
</evidence>
<keyword evidence="3" id="KW-1185">Reference proteome</keyword>
<proteinExistence type="predicted"/>
<comment type="caution">
    <text evidence="2">The sequence shown here is derived from an EMBL/GenBank/DDBJ whole genome shotgun (WGS) entry which is preliminary data.</text>
</comment>